<reference evidence="4 5" key="1">
    <citation type="submission" date="2024-04" db="EMBL/GenBank/DDBJ databases">
        <authorList>
            <person name="Fracassetti M."/>
        </authorList>
    </citation>
    <scope>NUCLEOTIDE SEQUENCE [LARGE SCALE GENOMIC DNA]</scope>
</reference>
<dbReference type="GO" id="GO:0006950">
    <property type="term" value="P:response to stress"/>
    <property type="evidence" value="ECO:0007669"/>
    <property type="project" value="UniProtKB-ARBA"/>
</dbReference>
<accession>A0AAV2EHN8</accession>
<feature type="compositionally biased region" description="Low complexity" evidence="3">
    <location>
        <begin position="81"/>
        <end position="90"/>
    </location>
</feature>
<feature type="compositionally biased region" description="Basic and acidic residues" evidence="3">
    <location>
        <begin position="244"/>
        <end position="259"/>
    </location>
</feature>
<proteinExistence type="predicted"/>
<keyword evidence="2" id="KW-0539">Nucleus</keyword>
<feature type="region of interest" description="Disordered" evidence="3">
    <location>
        <begin position="67"/>
        <end position="138"/>
    </location>
</feature>
<feature type="compositionally biased region" description="Low complexity" evidence="3">
    <location>
        <begin position="103"/>
        <end position="112"/>
    </location>
</feature>
<comment type="subcellular location">
    <subcellularLocation>
        <location evidence="1">Nucleus</location>
    </subcellularLocation>
</comment>
<evidence type="ECO:0000256" key="3">
    <source>
        <dbReference type="SAM" id="MobiDB-lite"/>
    </source>
</evidence>
<dbReference type="PANTHER" id="PTHR33172">
    <property type="entry name" value="OS08G0516900 PROTEIN"/>
    <property type="match status" value="1"/>
</dbReference>
<dbReference type="InterPro" id="IPR051992">
    <property type="entry name" value="OxStress_Response_Reg"/>
</dbReference>
<feature type="compositionally biased region" description="Acidic residues" evidence="3">
    <location>
        <begin position="91"/>
        <end position="102"/>
    </location>
</feature>
<protein>
    <submittedName>
        <fullName evidence="4">Uncharacterized protein</fullName>
    </submittedName>
</protein>
<evidence type="ECO:0000313" key="4">
    <source>
        <dbReference type="EMBL" id="CAL1385259.1"/>
    </source>
</evidence>
<dbReference type="Proteomes" id="UP001497516">
    <property type="component" value="Chromosome 4"/>
</dbReference>
<dbReference type="AlphaFoldDB" id="A0AAV2EHN8"/>
<gene>
    <name evidence="4" type="ORF">LTRI10_LOCUS26410</name>
</gene>
<keyword evidence="5" id="KW-1185">Reference proteome</keyword>
<evidence type="ECO:0000313" key="5">
    <source>
        <dbReference type="Proteomes" id="UP001497516"/>
    </source>
</evidence>
<sequence length="291" mass="32199">MDILVGPTFTIDVSPPQAAAAAAYSLSQPETQRLFLKHRVSSVVEGEEDEDGLVGSISISNRSRLGLPMARSGKSLEDSSDSSSSSVGAPDDSDEEEEDDGESNSSSGASSSMKKGIGSLGSMDALEDSLPTKKGLSNYFAGKSKSFASLSDACLAVSQAKDLEKPEHPFNKRRRILMANKWSRRSSFYSWHNPKSMPLLTLNEDDDDESGDHNRRRGNEEDDEEEGDRRESPSSSSSSDKDEEDGRRAQRKLLQERKFNNSFKSHSCFSLTDLQEQQRRQREIINLPPRR</sequence>
<evidence type="ECO:0000256" key="1">
    <source>
        <dbReference type="ARBA" id="ARBA00004123"/>
    </source>
</evidence>
<organism evidence="4 5">
    <name type="scientific">Linum trigynum</name>
    <dbReference type="NCBI Taxonomy" id="586398"/>
    <lineage>
        <taxon>Eukaryota</taxon>
        <taxon>Viridiplantae</taxon>
        <taxon>Streptophyta</taxon>
        <taxon>Embryophyta</taxon>
        <taxon>Tracheophyta</taxon>
        <taxon>Spermatophyta</taxon>
        <taxon>Magnoliopsida</taxon>
        <taxon>eudicotyledons</taxon>
        <taxon>Gunneridae</taxon>
        <taxon>Pentapetalae</taxon>
        <taxon>rosids</taxon>
        <taxon>fabids</taxon>
        <taxon>Malpighiales</taxon>
        <taxon>Linaceae</taxon>
        <taxon>Linum</taxon>
    </lineage>
</organism>
<dbReference type="GO" id="GO:0005634">
    <property type="term" value="C:nucleus"/>
    <property type="evidence" value="ECO:0007669"/>
    <property type="project" value="UniProtKB-SubCell"/>
</dbReference>
<dbReference type="EMBL" id="OZ034817">
    <property type="protein sequence ID" value="CAL1385259.1"/>
    <property type="molecule type" value="Genomic_DNA"/>
</dbReference>
<dbReference type="PANTHER" id="PTHR33172:SF91">
    <property type="entry name" value="PROTEIN OXIDATIVE STRESS 3 LIKE 5"/>
    <property type="match status" value="1"/>
</dbReference>
<feature type="region of interest" description="Disordered" evidence="3">
    <location>
        <begin position="188"/>
        <end position="291"/>
    </location>
</feature>
<name>A0AAV2EHN8_9ROSI</name>
<feature type="compositionally biased region" description="Polar residues" evidence="3">
    <location>
        <begin position="260"/>
        <end position="274"/>
    </location>
</feature>
<evidence type="ECO:0000256" key="2">
    <source>
        <dbReference type="ARBA" id="ARBA00023242"/>
    </source>
</evidence>